<keyword evidence="1" id="KW-0346">Stress response</keyword>
<dbReference type="SUPFAM" id="SSF49764">
    <property type="entry name" value="HSP20-like chaperones"/>
    <property type="match status" value="1"/>
</dbReference>
<evidence type="ECO:0000256" key="4">
    <source>
        <dbReference type="SAM" id="MobiDB-lite"/>
    </source>
</evidence>
<evidence type="ECO:0000256" key="2">
    <source>
        <dbReference type="PROSITE-ProRule" id="PRU00285"/>
    </source>
</evidence>
<name>A0AA38KRC6_TAXCH</name>
<accession>A0AA38KRC6</accession>
<evidence type="ECO:0000256" key="1">
    <source>
        <dbReference type="ARBA" id="ARBA00023016"/>
    </source>
</evidence>
<dbReference type="EMBL" id="JAHRHJ020000007">
    <property type="protein sequence ID" value="KAH9308014.1"/>
    <property type="molecule type" value="Genomic_DNA"/>
</dbReference>
<evidence type="ECO:0000259" key="5">
    <source>
        <dbReference type="PROSITE" id="PS01031"/>
    </source>
</evidence>
<protein>
    <recommendedName>
        <fullName evidence="5">SHSP domain-containing protein</fullName>
    </recommendedName>
</protein>
<dbReference type="Proteomes" id="UP000824469">
    <property type="component" value="Unassembled WGS sequence"/>
</dbReference>
<dbReference type="AlphaFoldDB" id="A0AA38KRC6"/>
<dbReference type="PROSITE" id="PS01031">
    <property type="entry name" value="SHSP"/>
    <property type="match status" value="1"/>
</dbReference>
<dbReference type="PANTHER" id="PTHR11527">
    <property type="entry name" value="HEAT-SHOCK PROTEIN 20 FAMILY MEMBER"/>
    <property type="match status" value="1"/>
</dbReference>
<organism evidence="6 7">
    <name type="scientific">Taxus chinensis</name>
    <name type="common">Chinese yew</name>
    <name type="synonym">Taxus wallichiana var. chinensis</name>
    <dbReference type="NCBI Taxonomy" id="29808"/>
    <lineage>
        <taxon>Eukaryota</taxon>
        <taxon>Viridiplantae</taxon>
        <taxon>Streptophyta</taxon>
        <taxon>Embryophyta</taxon>
        <taxon>Tracheophyta</taxon>
        <taxon>Spermatophyta</taxon>
        <taxon>Pinopsida</taxon>
        <taxon>Pinidae</taxon>
        <taxon>Conifers II</taxon>
        <taxon>Cupressales</taxon>
        <taxon>Taxaceae</taxon>
        <taxon>Taxus</taxon>
    </lineage>
</organism>
<dbReference type="InterPro" id="IPR008978">
    <property type="entry name" value="HSP20-like_chaperone"/>
</dbReference>
<feature type="region of interest" description="Disordered" evidence="4">
    <location>
        <begin position="98"/>
        <end position="121"/>
    </location>
</feature>
<evidence type="ECO:0000313" key="6">
    <source>
        <dbReference type="EMBL" id="KAH9308014.1"/>
    </source>
</evidence>
<comment type="similarity">
    <text evidence="2 3">Belongs to the small heat shock protein (HSP20) family.</text>
</comment>
<gene>
    <name evidence="6" type="ORF">KI387_035925</name>
</gene>
<sequence length="121" mass="12955">MCGDPFQAFNSSILAGPSSTDLARDTTAVANTQIDSKETPQAHIFKADLPGLKKEEVKIEVEEGRSLQISGERSKEEEHKNDNITVWKIPLAIQVSEECEGGGAESGHGKQSADCDSAQAI</sequence>
<dbReference type="InterPro" id="IPR002068">
    <property type="entry name" value="A-crystallin/Hsp20_dom"/>
</dbReference>
<reference evidence="6 7" key="1">
    <citation type="journal article" date="2021" name="Nat. Plants">
        <title>The Taxus genome provides insights into paclitaxel biosynthesis.</title>
        <authorList>
            <person name="Xiong X."/>
            <person name="Gou J."/>
            <person name="Liao Q."/>
            <person name="Li Y."/>
            <person name="Zhou Q."/>
            <person name="Bi G."/>
            <person name="Li C."/>
            <person name="Du R."/>
            <person name="Wang X."/>
            <person name="Sun T."/>
            <person name="Guo L."/>
            <person name="Liang H."/>
            <person name="Lu P."/>
            <person name="Wu Y."/>
            <person name="Zhang Z."/>
            <person name="Ro D.K."/>
            <person name="Shang Y."/>
            <person name="Huang S."/>
            <person name="Yan J."/>
        </authorList>
    </citation>
    <scope>NUCLEOTIDE SEQUENCE [LARGE SCALE GENOMIC DNA]</scope>
    <source>
        <strain evidence="6">Ta-2019</strain>
    </source>
</reference>
<evidence type="ECO:0000256" key="3">
    <source>
        <dbReference type="RuleBase" id="RU003616"/>
    </source>
</evidence>
<dbReference type="Gene3D" id="2.60.40.790">
    <property type="match status" value="1"/>
</dbReference>
<proteinExistence type="inferred from homology"/>
<evidence type="ECO:0000313" key="7">
    <source>
        <dbReference type="Proteomes" id="UP000824469"/>
    </source>
</evidence>
<dbReference type="InterPro" id="IPR031107">
    <property type="entry name" value="Small_HSP"/>
</dbReference>
<dbReference type="OMA" id="DCDSAQA"/>
<comment type="caution">
    <text evidence="6">The sequence shown here is derived from an EMBL/GenBank/DDBJ whole genome shotgun (WGS) entry which is preliminary data.</text>
</comment>
<keyword evidence="7" id="KW-1185">Reference proteome</keyword>
<feature type="domain" description="SHSP" evidence="5">
    <location>
        <begin position="25"/>
        <end position="121"/>
    </location>
</feature>
<dbReference type="Pfam" id="PF00011">
    <property type="entry name" value="HSP20"/>
    <property type="match status" value="1"/>
</dbReference>